<gene>
    <name evidence="1" type="ORF">DESPIGER_0932</name>
</gene>
<reference evidence="2" key="1">
    <citation type="submission" date="2016-10" db="EMBL/GenBank/DDBJ databases">
        <authorList>
            <person name="Wegmann U."/>
        </authorList>
    </citation>
    <scope>NUCLEOTIDE SEQUENCE [LARGE SCALE GENOMIC DNA]</scope>
</reference>
<evidence type="ECO:0000313" key="1">
    <source>
        <dbReference type="EMBL" id="SFV72795.1"/>
    </source>
</evidence>
<dbReference type="KEGG" id="dpg:DESPIGER_0932"/>
<dbReference type="OrthoDB" id="9003732at2"/>
<dbReference type="RefSeq" id="WP_072333698.1">
    <property type="nucleotide sequence ID" value="NZ_LT630450.1"/>
</dbReference>
<keyword evidence="2" id="KW-1185">Reference proteome</keyword>
<dbReference type="EMBL" id="LT630450">
    <property type="protein sequence ID" value="SFV72795.1"/>
    <property type="molecule type" value="Genomic_DNA"/>
</dbReference>
<evidence type="ECO:0000313" key="2">
    <source>
        <dbReference type="Proteomes" id="UP000186323"/>
    </source>
</evidence>
<proteinExistence type="predicted"/>
<name>A0A1K1LDK7_9BACT</name>
<organism evidence="1 2">
    <name type="scientific">Desulfovibrio piger</name>
    <dbReference type="NCBI Taxonomy" id="901"/>
    <lineage>
        <taxon>Bacteria</taxon>
        <taxon>Pseudomonadati</taxon>
        <taxon>Thermodesulfobacteriota</taxon>
        <taxon>Desulfovibrionia</taxon>
        <taxon>Desulfovibrionales</taxon>
        <taxon>Desulfovibrionaceae</taxon>
        <taxon>Desulfovibrio</taxon>
    </lineage>
</organism>
<accession>A0A1K1LDK7</accession>
<dbReference type="AlphaFoldDB" id="A0A1K1LDK7"/>
<dbReference type="Proteomes" id="UP000186323">
    <property type="component" value="Chromosome I"/>
</dbReference>
<sequence>MTLLHETEELRRRLRQWAAAPEWPLLVRYELLPQKPAPELSKRCSQKLGRLLRVWGLSRARYQKQVWQAGLKHAPASGNKILLIWSDVPDKTTSRAACGGLQRLLAARLAYAPVLVTALADFAFYSRLGWLVEYLPEISGTGPDYTERKQHYLAWRYREAVAVPLSAGLCAAEDFAQLIPS</sequence>
<protein>
    <submittedName>
        <fullName evidence="1">Uncharacterized protein</fullName>
    </submittedName>
</protein>